<evidence type="ECO:0000256" key="2">
    <source>
        <dbReference type="PROSITE-ProRule" id="PRU00169"/>
    </source>
</evidence>
<keyword evidence="5" id="KW-1185">Reference proteome</keyword>
<reference evidence="4 5" key="1">
    <citation type="submission" date="2020-01" db="EMBL/GenBank/DDBJ databases">
        <authorList>
            <person name="Lee S.D."/>
        </authorList>
    </citation>
    <scope>NUCLEOTIDE SEQUENCE [LARGE SCALE GENOMIC DNA]</scope>
    <source>
        <strain evidence="4 5">SAP-35</strain>
    </source>
</reference>
<dbReference type="EMBL" id="JAADJT010000008">
    <property type="protein sequence ID" value="NGZ86313.1"/>
    <property type="molecule type" value="Genomic_DNA"/>
</dbReference>
<feature type="domain" description="Response regulatory" evidence="3">
    <location>
        <begin position="152"/>
        <end position="268"/>
    </location>
</feature>
<dbReference type="InterPro" id="IPR050595">
    <property type="entry name" value="Bact_response_regulator"/>
</dbReference>
<gene>
    <name evidence="4" type="ORF">GW587_18890</name>
</gene>
<comment type="caution">
    <text evidence="4">The sequence shown here is derived from an EMBL/GenBank/DDBJ whole genome shotgun (WGS) entry which is preliminary data.</text>
</comment>
<dbReference type="PANTHER" id="PTHR44591">
    <property type="entry name" value="STRESS RESPONSE REGULATOR PROTEIN 1"/>
    <property type="match status" value="1"/>
</dbReference>
<dbReference type="Proteomes" id="UP000666369">
    <property type="component" value="Unassembled WGS sequence"/>
</dbReference>
<dbReference type="Gene3D" id="3.40.50.2300">
    <property type="match status" value="1"/>
</dbReference>
<feature type="modified residue" description="4-aspartylphosphate" evidence="2">
    <location>
        <position position="201"/>
    </location>
</feature>
<protein>
    <submittedName>
        <fullName evidence="4">Response regulator</fullName>
    </submittedName>
</protein>
<dbReference type="Pfam" id="PF00072">
    <property type="entry name" value="Response_reg"/>
    <property type="match status" value="1"/>
</dbReference>
<organism evidence="4 5">
    <name type="scientific">Duganella aceris</name>
    <dbReference type="NCBI Taxonomy" id="2703883"/>
    <lineage>
        <taxon>Bacteria</taxon>
        <taxon>Pseudomonadati</taxon>
        <taxon>Pseudomonadota</taxon>
        <taxon>Betaproteobacteria</taxon>
        <taxon>Burkholderiales</taxon>
        <taxon>Oxalobacteraceae</taxon>
        <taxon>Telluria group</taxon>
        <taxon>Duganella</taxon>
    </lineage>
</organism>
<dbReference type="PROSITE" id="PS50110">
    <property type="entry name" value="RESPONSE_REGULATORY"/>
    <property type="match status" value="1"/>
</dbReference>
<proteinExistence type="predicted"/>
<name>A0ABX0FNX4_9BURK</name>
<evidence type="ECO:0000256" key="1">
    <source>
        <dbReference type="ARBA" id="ARBA00022553"/>
    </source>
</evidence>
<dbReference type="SUPFAM" id="SSF52172">
    <property type="entry name" value="CheY-like"/>
    <property type="match status" value="1"/>
</dbReference>
<evidence type="ECO:0000259" key="3">
    <source>
        <dbReference type="PROSITE" id="PS50110"/>
    </source>
</evidence>
<dbReference type="CDD" id="cd00156">
    <property type="entry name" value="REC"/>
    <property type="match status" value="1"/>
</dbReference>
<evidence type="ECO:0000313" key="5">
    <source>
        <dbReference type="Proteomes" id="UP000666369"/>
    </source>
</evidence>
<sequence length="276" mass="29890">MNVQRGATPGAILIASDNHADAALIQQMLGAEFVSVHISTDPDKVQQDFAGCAPQVLVLAFHRIEQASAYRLALFPLPGQAAAQPHRAILLCRREDVKQAYQLCQRGQFDDYNLFWPMTNDVARLPMSIHLALRELTASVAAPAAAPVELPVVLVVDDDEMVLKLVGTILKDEPYRLVCVGSALEAMAALRLVRPDVILMDIEMPGMDGMQATRHIKADARFADVPVIMITGHSGAATVRDSFRSGAADFIVKPFDREKMIAKVAAAAGREVAPCL</sequence>
<accession>A0ABX0FNX4</accession>
<dbReference type="PANTHER" id="PTHR44591:SF3">
    <property type="entry name" value="RESPONSE REGULATORY DOMAIN-CONTAINING PROTEIN"/>
    <property type="match status" value="1"/>
</dbReference>
<evidence type="ECO:0000313" key="4">
    <source>
        <dbReference type="EMBL" id="NGZ86313.1"/>
    </source>
</evidence>
<dbReference type="InterPro" id="IPR011006">
    <property type="entry name" value="CheY-like_superfamily"/>
</dbReference>
<keyword evidence="1 2" id="KW-0597">Phosphoprotein</keyword>
<dbReference type="RefSeq" id="WP_166106052.1">
    <property type="nucleotide sequence ID" value="NZ_JAADJT010000008.1"/>
</dbReference>
<dbReference type="InterPro" id="IPR001789">
    <property type="entry name" value="Sig_transdc_resp-reg_receiver"/>
</dbReference>
<dbReference type="SMART" id="SM00448">
    <property type="entry name" value="REC"/>
    <property type="match status" value="1"/>
</dbReference>
<reference evidence="5" key="2">
    <citation type="submission" date="2023-07" db="EMBL/GenBank/DDBJ databases">
        <title>Duganella aceri sp. nov., isolated from tree sap.</title>
        <authorList>
            <person name="Kim I.S."/>
        </authorList>
    </citation>
    <scope>NUCLEOTIDE SEQUENCE [LARGE SCALE GENOMIC DNA]</scope>
    <source>
        <strain evidence="5">SAP-35</strain>
    </source>
</reference>